<evidence type="ECO:0000313" key="1">
    <source>
        <dbReference type="EMBL" id="GAH69789.1"/>
    </source>
</evidence>
<organism evidence="1">
    <name type="scientific">marine sediment metagenome</name>
    <dbReference type="NCBI Taxonomy" id="412755"/>
    <lineage>
        <taxon>unclassified sequences</taxon>
        <taxon>metagenomes</taxon>
        <taxon>ecological metagenomes</taxon>
    </lineage>
</organism>
<dbReference type="AlphaFoldDB" id="X1IUJ4"/>
<reference evidence="1" key="1">
    <citation type="journal article" date="2014" name="Front. Microbiol.">
        <title>High frequency of phylogenetically diverse reductive dehalogenase-homologous genes in deep subseafloor sedimentary metagenomes.</title>
        <authorList>
            <person name="Kawai M."/>
            <person name="Futagami T."/>
            <person name="Toyoda A."/>
            <person name="Takaki Y."/>
            <person name="Nishi S."/>
            <person name="Hori S."/>
            <person name="Arai W."/>
            <person name="Tsubouchi T."/>
            <person name="Morono Y."/>
            <person name="Uchiyama I."/>
            <person name="Ito T."/>
            <person name="Fujiyama A."/>
            <person name="Inagaki F."/>
            <person name="Takami H."/>
        </authorList>
    </citation>
    <scope>NUCLEOTIDE SEQUENCE</scope>
    <source>
        <strain evidence="1">Expedition CK06-06</strain>
    </source>
</reference>
<name>X1IUJ4_9ZZZZ</name>
<sequence>MSRPFAVYPDSFDGDTLGWWRFGERGGLLTDVVAGKVLTNFGAEPLDDGYRFVRANTDRMEAAFAGQPQRSELTLECWVPGWWQAVPALNWSYRQIARFYIDADNSIGVSTLRRDPATQSRILASLKVGGVEVGRLLWQGVVVDALLTSEDPWHVAVVLDSPNSLRLFVNGEMKKQDLVGIADLLEGNYTLSSRCIFSR</sequence>
<comment type="caution">
    <text evidence="1">The sequence shown here is derived from an EMBL/GenBank/DDBJ whole genome shotgun (WGS) entry which is preliminary data.</text>
</comment>
<feature type="non-terminal residue" evidence="1">
    <location>
        <position position="199"/>
    </location>
</feature>
<dbReference type="InterPro" id="IPR013320">
    <property type="entry name" value="ConA-like_dom_sf"/>
</dbReference>
<accession>X1IUJ4</accession>
<proteinExistence type="predicted"/>
<protein>
    <submittedName>
        <fullName evidence="1">Uncharacterized protein</fullName>
    </submittedName>
</protein>
<dbReference type="EMBL" id="BARU01025725">
    <property type="protein sequence ID" value="GAH69789.1"/>
    <property type="molecule type" value="Genomic_DNA"/>
</dbReference>
<gene>
    <name evidence="1" type="ORF">S03H2_41414</name>
</gene>
<dbReference type="SUPFAM" id="SSF49899">
    <property type="entry name" value="Concanavalin A-like lectins/glucanases"/>
    <property type="match status" value="1"/>
</dbReference>